<evidence type="ECO:0000313" key="3">
    <source>
        <dbReference type="Proteomes" id="UP000624703"/>
    </source>
</evidence>
<comment type="caution">
    <text evidence="2">The sequence shown here is derived from an EMBL/GenBank/DDBJ whole genome shotgun (WGS) entry which is preliminary data.</text>
</comment>
<dbReference type="AlphaFoldDB" id="A0A8J7ME57"/>
<gene>
    <name evidence="2" type="ORF">JIN82_11115</name>
</gene>
<organism evidence="2 3">
    <name type="scientific">Persicirhabdus sediminis</name>
    <dbReference type="NCBI Taxonomy" id="454144"/>
    <lineage>
        <taxon>Bacteria</taxon>
        <taxon>Pseudomonadati</taxon>
        <taxon>Verrucomicrobiota</taxon>
        <taxon>Verrucomicrobiia</taxon>
        <taxon>Verrucomicrobiales</taxon>
        <taxon>Verrucomicrobiaceae</taxon>
        <taxon>Persicirhabdus</taxon>
    </lineage>
</organism>
<reference evidence="2" key="1">
    <citation type="submission" date="2021-01" db="EMBL/GenBank/DDBJ databases">
        <title>Modified the classification status of verrucomicrobia.</title>
        <authorList>
            <person name="Feng X."/>
        </authorList>
    </citation>
    <scope>NUCLEOTIDE SEQUENCE</scope>
    <source>
        <strain evidence="2">_KCTC 22039</strain>
    </source>
</reference>
<keyword evidence="3" id="KW-1185">Reference proteome</keyword>
<keyword evidence="1" id="KW-0812">Transmembrane</keyword>
<accession>A0A8J7ME57</accession>
<protein>
    <submittedName>
        <fullName evidence="2">Uncharacterized protein</fullName>
    </submittedName>
</protein>
<proteinExistence type="predicted"/>
<evidence type="ECO:0000313" key="2">
    <source>
        <dbReference type="EMBL" id="MBK1791702.1"/>
    </source>
</evidence>
<dbReference type="EMBL" id="JAENIM010000041">
    <property type="protein sequence ID" value="MBK1791702.1"/>
    <property type="molecule type" value="Genomic_DNA"/>
</dbReference>
<evidence type="ECO:0000256" key="1">
    <source>
        <dbReference type="SAM" id="Phobius"/>
    </source>
</evidence>
<sequence>MKSILLLPLTALILLWALTFVFAFEVNSSIADRAWINIGSSSGSLSLAVTTPEPSGTLFPTVPYYKQGFSHYERAFVDNRGMALFRDPPKLSQVLAGGFKFSAFPNLTYLSLPYWLLAIPACLIPISWLIMDRLSR</sequence>
<name>A0A8J7ME57_9BACT</name>
<keyword evidence="1" id="KW-0472">Membrane</keyword>
<dbReference type="RefSeq" id="WP_200311721.1">
    <property type="nucleotide sequence ID" value="NZ_JAENIM010000041.1"/>
</dbReference>
<feature type="transmembrane region" description="Helical" evidence="1">
    <location>
        <begin position="112"/>
        <end position="131"/>
    </location>
</feature>
<dbReference type="Proteomes" id="UP000624703">
    <property type="component" value="Unassembled WGS sequence"/>
</dbReference>
<keyword evidence="1" id="KW-1133">Transmembrane helix</keyword>